<feature type="transmembrane region" description="Helical" evidence="1">
    <location>
        <begin position="59"/>
        <end position="80"/>
    </location>
</feature>
<evidence type="ECO:0000313" key="2">
    <source>
        <dbReference type="EMBL" id="MDQ0361566.1"/>
    </source>
</evidence>
<evidence type="ECO:0000256" key="1">
    <source>
        <dbReference type="SAM" id="Phobius"/>
    </source>
</evidence>
<keyword evidence="1" id="KW-0812">Transmembrane</keyword>
<organism evidence="2 3">
    <name type="scientific">Breznakia pachnodae</name>
    <dbReference type="NCBI Taxonomy" id="265178"/>
    <lineage>
        <taxon>Bacteria</taxon>
        <taxon>Bacillati</taxon>
        <taxon>Bacillota</taxon>
        <taxon>Erysipelotrichia</taxon>
        <taxon>Erysipelotrichales</taxon>
        <taxon>Erysipelotrichaceae</taxon>
        <taxon>Breznakia</taxon>
    </lineage>
</organism>
<evidence type="ECO:0000313" key="3">
    <source>
        <dbReference type="Proteomes" id="UP001230220"/>
    </source>
</evidence>
<dbReference type="RefSeq" id="WP_307408413.1">
    <property type="nucleotide sequence ID" value="NZ_JAUSUR010000004.1"/>
</dbReference>
<name>A0ABU0E4C2_9FIRM</name>
<comment type="caution">
    <text evidence="2">The sequence shown here is derived from an EMBL/GenBank/DDBJ whole genome shotgun (WGS) entry which is preliminary data.</text>
</comment>
<keyword evidence="1" id="KW-1133">Transmembrane helix</keyword>
<keyword evidence="3" id="KW-1185">Reference proteome</keyword>
<dbReference type="EMBL" id="JAUSUR010000004">
    <property type="protein sequence ID" value="MDQ0361566.1"/>
    <property type="molecule type" value="Genomic_DNA"/>
</dbReference>
<reference evidence="2 3" key="1">
    <citation type="submission" date="2023-07" db="EMBL/GenBank/DDBJ databases">
        <title>Genomic Encyclopedia of Type Strains, Phase IV (KMG-IV): sequencing the most valuable type-strain genomes for metagenomic binning, comparative biology and taxonomic classification.</title>
        <authorList>
            <person name="Goeker M."/>
        </authorList>
    </citation>
    <scope>NUCLEOTIDE SEQUENCE [LARGE SCALE GENOMIC DNA]</scope>
    <source>
        <strain evidence="2 3">DSM 16784</strain>
    </source>
</reference>
<proteinExistence type="predicted"/>
<keyword evidence="1" id="KW-0472">Membrane</keyword>
<dbReference type="Proteomes" id="UP001230220">
    <property type="component" value="Unassembled WGS sequence"/>
</dbReference>
<accession>A0ABU0E4C2</accession>
<feature type="transmembrane region" description="Helical" evidence="1">
    <location>
        <begin position="20"/>
        <end position="39"/>
    </location>
</feature>
<sequence>MGGFQPLYDLIKPFFGDAQTFLQSIAIFIATAVAIYYKIREMGGNPQEDQMYSQKTNKVLIGLAVVFIIPTGAKILQTYFL</sequence>
<protein>
    <submittedName>
        <fullName evidence="2">Uncharacterized protein</fullName>
    </submittedName>
</protein>
<gene>
    <name evidence="2" type="ORF">J2S15_002316</name>
</gene>